<gene>
    <name evidence="3" type="ORF">LYSCAS_00080</name>
</gene>
<dbReference type="Gene3D" id="3.30.720.120">
    <property type="match status" value="1"/>
</dbReference>
<dbReference type="PANTHER" id="PTHR34109">
    <property type="entry name" value="BNAUNNG04460D PROTEIN-RELATED"/>
    <property type="match status" value="1"/>
</dbReference>
<dbReference type="Pfam" id="PF00903">
    <property type="entry name" value="Glyoxalase"/>
    <property type="match status" value="1"/>
</dbReference>
<evidence type="ECO:0000256" key="1">
    <source>
        <dbReference type="SAM" id="MobiDB-lite"/>
    </source>
</evidence>
<protein>
    <submittedName>
        <fullName evidence="3">Glyoxalase/bleomycin resistance protein/dioxygenase superfamily protein</fullName>
    </submittedName>
</protein>
<dbReference type="InterPro" id="IPR004360">
    <property type="entry name" value="Glyas_Fos-R_dOase_dom"/>
</dbReference>
<feature type="region of interest" description="Disordered" evidence="1">
    <location>
        <begin position="136"/>
        <end position="162"/>
    </location>
</feature>
<dbReference type="InterPro" id="IPR029068">
    <property type="entry name" value="Glyas_Bleomycin-R_OHBP_Dase"/>
</dbReference>
<keyword evidence="4" id="KW-1185">Reference proteome</keyword>
<feature type="domain" description="VOC" evidence="2">
    <location>
        <begin position="10"/>
        <end position="134"/>
    </location>
</feature>
<feature type="compositionally biased region" description="Basic and acidic residues" evidence="1">
    <location>
        <begin position="136"/>
        <end position="147"/>
    </location>
</feature>
<accession>A0ABM7Q186</accession>
<organism evidence="3 4">
    <name type="scientific">Noviluteimonas caseinilytica</name>
    <dbReference type="NCBI Taxonomy" id="2675101"/>
    <lineage>
        <taxon>Bacteria</taxon>
        <taxon>Pseudomonadati</taxon>
        <taxon>Pseudomonadota</taxon>
        <taxon>Gammaproteobacteria</taxon>
        <taxon>Lysobacterales</taxon>
        <taxon>Lysobacteraceae</taxon>
        <taxon>Noviluteimonas</taxon>
    </lineage>
</organism>
<dbReference type="PANTHER" id="PTHR34109:SF1">
    <property type="entry name" value="VOC DOMAIN-CONTAINING PROTEIN"/>
    <property type="match status" value="1"/>
</dbReference>
<evidence type="ECO:0000313" key="3">
    <source>
        <dbReference type="EMBL" id="BCT90984.1"/>
    </source>
</evidence>
<dbReference type="Proteomes" id="UP000681317">
    <property type="component" value="Chromosome"/>
</dbReference>
<proteinExistence type="predicted"/>
<dbReference type="EMBL" id="AP024545">
    <property type="protein sequence ID" value="BCT90984.1"/>
    <property type="molecule type" value="Genomic_DNA"/>
</dbReference>
<sequence length="162" mass="17977">MAAKDFIPQGYHTLTPSVVVNDAAKAMQFYTDAFGAKENYRLPMGDKIAHAEMEIEGSRFMLSDEMPDWGALSPTSRGGSTGSMMVYVPDVDASIDRATKAGAKIVQPPEDQFWGDRTGAVQDPFGHKWMFSTHKEDVAPDEMERRGKQWVQDMQKRGGATQ</sequence>
<name>A0ABM7Q186_9GAMM</name>
<dbReference type="SUPFAM" id="SSF54593">
    <property type="entry name" value="Glyoxalase/Bleomycin resistance protein/Dihydroxybiphenyl dioxygenase"/>
    <property type="match status" value="1"/>
</dbReference>
<dbReference type="CDD" id="cd07246">
    <property type="entry name" value="VOC_like"/>
    <property type="match status" value="1"/>
</dbReference>
<evidence type="ECO:0000259" key="2">
    <source>
        <dbReference type="PROSITE" id="PS51819"/>
    </source>
</evidence>
<dbReference type="RefSeq" id="WP_213435023.1">
    <property type="nucleotide sequence ID" value="NZ_AP024545.1"/>
</dbReference>
<dbReference type="Gene3D" id="3.30.720.110">
    <property type="match status" value="1"/>
</dbReference>
<evidence type="ECO:0000313" key="4">
    <source>
        <dbReference type="Proteomes" id="UP000681317"/>
    </source>
</evidence>
<dbReference type="PROSITE" id="PS51819">
    <property type="entry name" value="VOC"/>
    <property type="match status" value="1"/>
</dbReference>
<reference evidence="3 4" key="1">
    <citation type="submission" date="2021-03" db="EMBL/GenBank/DDBJ databases">
        <title>Complete Genome Sequences of Two Lysobacter Strains Isolated from Sea Water (Lysobacter caseinilyticus) and Soil (Lysobacter helvus) in South Korea.</title>
        <authorList>
            <person name="Watanabe Y."/>
            <person name="Arakawa K."/>
        </authorList>
    </citation>
    <scope>NUCLEOTIDE SEQUENCE [LARGE SCALE GENOMIC DNA]</scope>
    <source>
        <strain evidence="3 4">KVB24</strain>
    </source>
</reference>
<dbReference type="InterPro" id="IPR037523">
    <property type="entry name" value="VOC_core"/>
</dbReference>